<evidence type="ECO:0000256" key="9">
    <source>
        <dbReference type="ARBA" id="ARBA00050687"/>
    </source>
</evidence>
<dbReference type="EMBL" id="FMWL01000005">
    <property type="protein sequence ID" value="SCZ78702.1"/>
    <property type="molecule type" value="Genomic_DNA"/>
</dbReference>
<dbReference type="InterPro" id="IPR036914">
    <property type="entry name" value="MGS-like_dom_sf"/>
</dbReference>
<dbReference type="InterPro" id="IPR002695">
    <property type="entry name" value="PurH-like"/>
</dbReference>
<dbReference type="UniPathway" id="UPA00074">
    <property type="reaction ID" value="UER00133"/>
</dbReference>
<dbReference type="FunFam" id="3.40.140.20:FF:000001">
    <property type="entry name" value="Bifunctional purine biosynthesis protein PurH"/>
    <property type="match status" value="1"/>
</dbReference>
<keyword evidence="4 10" id="KW-0808">Transferase</keyword>
<dbReference type="EC" id="2.1.2.3" evidence="10"/>
<dbReference type="InterPro" id="IPR016193">
    <property type="entry name" value="Cytidine_deaminase-like"/>
</dbReference>
<gene>
    <name evidence="10" type="primary">purH</name>
    <name evidence="12" type="ORF">SAMN03080599_01391</name>
</gene>
<dbReference type="STRING" id="1120920.SAMN03080599_01391"/>
<keyword evidence="7 10" id="KW-0511">Multifunctional enzyme</keyword>
<evidence type="ECO:0000256" key="3">
    <source>
        <dbReference type="ARBA" id="ARBA00007667"/>
    </source>
</evidence>
<comment type="similarity">
    <text evidence="3 10">Belongs to the PurH family.</text>
</comment>
<dbReference type="RefSeq" id="WP_092590173.1">
    <property type="nucleotide sequence ID" value="NZ_FMWL01000005.1"/>
</dbReference>
<reference evidence="12 13" key="1">
    <citation type="submission" date="2016-10" db="EMBL/GenBank/DDBJ databases">
        <authorList>
            <person name="de Groot N.N."/>
        </authorList>
    </citation>
    <scope>NUCLEOTIDE SEQUENCE [LARGE SCALE GENOMIC DNA]</scope>
    <source>
        <strain evidence="12 13">DSM 2784</strain>
    </source>
</reference>
<dbReference type="Proteomes" id="UP000199208">
    <property type="component" value="Unassembled WGS sequence"/>
</dbReference>
<evidence type="ECO:0000256" key="8">
    <source>
        <dbReference type="ARBA" id="ARBA00050488"/>
    </source>
</evidence>
<evidence type="ECO:0000256" key="1">
    <source>
        <dbReference type="ARBA" id="ARBA00004844"/>
    </source>
</evidence>
<evidence type="ECO:0000256" key="7">
    <source>
        <dbReference type="ARBA" id="ARBA00023268"/>
    </source>
</evidence>
<dbReference type="GO" id="GO:0003937">
    <property type="term" value="F:IMP cyclohydrolase activity"/>
    <property type="evidence" value="ECO:0007669"/>
    <property type="project" value="UniProtKB-UniRule"/>
</dbReference>
<dbReference type="Pfam" id="PF02142">
    <property type="entry name" value="MGS"/>
    <property type="match status" value="1"/>
</dbReference>
<dbReference type="EC" id="3.5.4.10" evidence="10"/>
<dbReference type="InterPro" id="IPR024051">
    <property type="entry name" value="AICAR_Tfase_dup_dom_sf"/>
</dbReference>
<dbReference type="PANTHER" id="PTHR11692:SF0">
    <property type="entry name" value="BIFUNCTIONAL PURINE BIOSYNTHESIS PROTEIN ATIC"/>
    <property type="match status" value="1"/>
</dbReference>
<dbReference type="PANTHER" id="PTHR11692">
    <property type="entry name" value="BIFUNCTIONAL PURINE BIOSYNTHESIS PROTEIN PURH"/>
    <property type="match status" value="1"/>
</dbReference>
<dbReference type="Pfam" id="PF01808">
    <property type="entry name" value="AICARFT_IMPCHas"/>
    <property type="match status" value="1"/>
</dbReference>
<dbReference type="GO" id="GO:0006189">
    <property type="term" value="P:'de novo' IMP biosynthetic process"/>
    <property type="evidence" value="ECO:0007669"/>
    <property type="project" value="UniProtKB-UniRule"/>
</dbReference>
<proteinExistence type="inferred from homology"/>
<evidence type="ECO:0000256" key="6">
    <source>
        <dbReference type="ARBA" id="ARBA00022801"/>
    </source>
</evidence>
<dbReference type="Gene3D" id="3.40.140.20">
    <property type="match status" value="2"/>
</dbReference>
<evidence type="ECO:0000259" key="11">
    <source>
        <dbReference type="PROSITE" id="PS51855"/>
    </source>
</evidence>
<dbReference type="HAMAP" id="MF_00139">
    <property type="entry name" value="PurH"/>
    <property type="match status" value="1"/>
</dbReference>
<evidence type="ECO:0000256" key="10">
    <source>
        <dbReference type="HAMAP-Rule" id="MF_00139"/>
    </source>
</evidence>
<feature type="domain" description="MGS-like" evidence="11">
    <location>
        <begin position="1"/>
        <end position="144"/>
    </location>
</feature>
<evidence type="ECO:0000256" key="4">
    <source>
        <dbReference type="ARBA" id="ARBA00022679"/>
    </source>
</evidence>
<comment type="pathway">
    <text evidence="1 10">Purine metabolism; IMP biosynthesis via de novo pathway; IMP from 5-formamido-1-(5-phospho-D-ribosyl)imidazole-4-carboxamide: step 1/1.</text>
</comment>
<dbReference type="CDD" id="cd01421">
    <property type="entry name" value="IMPCH"/>
    <property type="match status" value="1"/>
</dbReference>
<dbReference type="GO" id="GO:0004643">
    <property type="term" value="F:phosphoribosylaminoimidazolecarboxamide formyltransferase activity"/>
    <property type="evidence" value="ECO:0007669"/>
    <property type="project" value="UniProtKB-UniRule"/>
</dbReference>
<comment type="domain">
    <text evidence="10">The IMP cyclohydrolase activity resides in the N-terminal region.</text>
</comment>
<evidence type="ECO:0000256" key="5">
    <source>
        <dbReference type="ARBA" id="ARBA00022755"/>
    </source>
</evidence>
<comment type="catalytic activity">
    <reaction evidence="8 10">
        <text>(6R)-10-formyltetrahydrofolate + 5-amino-1-(5-phospho-beta-D-ribosyl)imidazole-4-carboxamide = 5-formamido-1-(5-phospho-D-ribosyl)imidazole-4-carboxamide + (6S)-5,6,7,8-tetrahydrofolate</text>
        <dbReference type="Rhea" id="RHEA:22192"/>
        <dbReference type="ChEBI" id="CHEBI:57453"/>
        <dbReference type="ChEBI" id="CHEBI:58467"/>
        <dbReference type="ChEBI" id="CHEBI:58475"/>
        <dbReference type="ChEBI" id="CHEBI:195366"/>
        <dbReference type="EC" id="2.1.2.3"/>
    </reaction>
</comment>
<name>A0A1G5RX61_9FIRM</name>
<keyword evidence="5 10" id="KW-0658">Purine biosynthesis</keyword>
<dbReference type="SUPFAM" id="SSF53927">
    <property type="entry name" value="Cytidine deaminase-like"/>
    <property type="match status" value="1"/>
</dbReference>
<evidence type="ECO:0000256" key="2">
    <source>
        <dbReference type="ARBA" id="ARBA00004954"/>
    </source>
</evidence>
<dbReference type="PIRSF" id="PIRSF000414">
    <property type="entry name" value="AICARFT_IMPCHas"/>
    <property type="match status" value="1"/>
</dbReference>
<dbReference type="PROSITE" id="PS51855">
    <property type="entry name" value="MGS"/>
    <property type="match status" value="1"/>
</dbReference>
<dbReference type="SUPFAM" id="SSF52335">
    <property type="entry name" value="Methylglyoxal synthase-like"/>
    <property type="match status" value="1"/>
</dbReference>
<protein>
    <recommendedName>
        <fullName evidence="10">Bifunctional purine biosynthesis protein PurH</fullName>
    </recommendedName>
    <domain>
        <recommendedName>
            <fullName evidence="10">Phosphoribosylaminoimidazolecarboxamide formyltransferase</fullName>
            <ecNumber evidence="10">2.1.2.3</ecNumber>
        </recommendedName>
        <alternativeName>
            <fullName evidence="10">AICAR transformylase</fullName>
        </alternativeName>
    </domain>
    <domain>
        <recommendedName>
            <fullName evidence="10">IMP cyclohydrolase</fullName>
            <ecNumber evidence="10">3.5.4.10</ecNumber>
        </recommendedName>
        <alternativeName>
            <fullName evidence="10">ATIC</fullName>
        </alternativeName>
        <alternativeName>
            <fullName evidence="10">IMP synthase</fullName>
        </alternativeName>
        <alternativeName>
            <fullName evidence="10">Inosinicase</fullName>
        </alternativeName>
    </domain>
</protein>
<sequence length="510" mass="55344">MRRALISVSDKHGVVELGKRLAAIGFEILSTGGTYRVLEEAGVDATEVSEATGFPECFDGRVKTLHPTVHGGILARRDSEKHQEEAAKLGIEMIDLVAVNLYPFRQTVQKPESTLEDIIENIDIGGPTMLRSAAKNYHDVLVLCDPADYEAVLEPLERGEAISVEERAKLALKVFEHTAHYDAMIASFMAKTFRPEGFGRTLSLAYDVVQPLRYGENPHQKAWFLRDALPAQGASTDFKQLHGKELSFNNLNDLDAAVRMVREFEAPAAVAVKHTNPCGVATGSDLVSAYVKAHDADPVSIFGGIVALNREVDRETALEMSKTFLEIIVAPAFSEAALEVLKAKKNIRLLTLPTDQAFEDDYDIKRIEGGLLIQQVDAEPADMALKVVTDRVPTEDELRDLRFAWSICRHVKSNAILVAKDGVTLGVGPGQTNRVGAAEIALKQAGEEAKGAVLASDAFFPFADSVESAAAAGIAAIIQPGGSVKDDEVIEACNKFGIAMVFTGVRHFKH</sequence>
<dbReference type="FunFam" id="3.40.140.20:FF:000002">
    <property type="entry name" value="Bifunctional purine biosynthesis protein PurH"/>
    <property type="match status" value="1"/>
</dbReference>
<dbReference type="GO" id="GO:0005829">
    <property type="term" value="C:cytosol"/>
    <property type="evidence" value="ECO:0007669"/>
    <property type="project" value="TreeGrafter"/>
</dbReference>
<evidence type="ECO:0000313" key="13">
    <source>
        <dbReference type="Proteomes" id="UP000199208"/>
    </source>
</evidence>
<dbReference type="AlphaFoldDB" id="A0A1G5RX61"/>
<dbReference type="SMART" id="SM00851">
    <property type="entry name" value="MGS"/>
    <property type="match status" value="1"/>
</dbReference>
<accession>A0A1G5RX61</accession>
<dbReference type="OrthoDB" id="9802065at2"/>
<dbReference type="Gene3D" id="3.40.50.1380">
    <property type="entry name" value="Methylglyoxal synthase-like domain"/>
    <property type="match status" value="1"/>
</dbReference>
<dbReference type="NCBIfam" id="TIGR00355">
    <property type="entry name" value="purH"/>
    <property type="match status" value="1"/>
</dbReference>
<keyword evidence="13" id="KW-1185">Reference proteome</keyword>
<comment type="pathway">
    <text evidence="2 10">Purine metabolism; IMP biosynthesis via de novo pathway; 5-formamido-1-(5-phospho-D-ribosyl)imidazole-4-carboxamide from 5-amino-1-(5-phospho-D-ribosyl)imidazole-4-carboxamide (10-formyl THF route): step 1/1.</text>
</comment>
<organism evidence="12 13">
    <name type="scientific">Acidaminobacter hydrogenoformans DSM 2784</name>
    <dbReference type="NCBI Taxonomy" id="1120920"/>
    <lineage>
        <taxon>Bacteria</taxon>
        <taxon>Bacillati</taxon>
        <taxon>Bacillota</taxon>
        <taxon>Clostridia</taxon>
        <taxon>Peptostreptococcales</taxon>
        <taxon>Acidaminobacteraceae</taxon>
        <taxon>Acidaminobacter</taxon>
    </lineage>
</organism>
<dbReference type="InterPro" id="IPR011607">
    <property type="entry name" value="MGS-like_dom"/>
</dbReference>
<dbReference type="FunFam" id="3.40.50.1380:FF:000001">
    <property type="entry name" value="Bifunctional purine biosynthesis protein PurH"/>
    <property type="match status" value="1"/>
</dbReference>
<evidence type="ECO:0000313" key="12">
    <source>
        <dbReference type="EMBL" id="SCZ78702.1"/>
    </source>
</evidence>
<comment type="catalytic activity">
    <reaction evidence="9 10">
        <text>IMP + H2O = 5-formamido-1-(5-phospho-D-ribosyl)imidazole-4-carboxamide</text>
        <dbReference type="Rhea" id="RHEA:18445"/>
        <dbReference type="ChEBI" id="CHEBI:15377"/>
        <dbReference type="ChEBI" id="CHEBI:58053"/>
        <dbReference type="ChEBI" id="CHEBI:58467"/>
        <dbReference type="EC" id="3.5.4.10"/>
    </reaction>
</comment>
<dbReference type="SMART" id="SM00798">
    <property type="entry name" value="AICARFT_IMPCHas"/>
    <property type="match status" value="1"/>
</dbReference>
<keyword evidence="6 10" id="KW-0378">Hydrolase</keyword>
<dbReference type="NCBIfam" id="NF002049">
    <property type="entry name" value="PRK00881.1"/>
    <property type="match status" value="1"/>
</dbReference>